<reference evidence="1" key="1">
    <citation type="submission" date="2021-01" db="EMBL/GenBank/DDBJ databases">
        <authorList>
            <person name="Corre E."/>
            <person name="Pelletier E."/>
            <person name="Niang G."/>
            <person name="Scheremetjew M."/>
            <person name="Finn R."/>
            <person name="Kale V."/>
            <person name="Holt S."/>
            <person name="Cochrane G."/>
            <person name="Meng A."/>
            <person name="Brown T."/>
            <person name="Cohen L."/>
        </authorList>
    </citation>
    <scope>NUCLEOTIDE SEQUENCE</scope>
</reference>
<accession>A0A7S1AJ37</accession>
<protein>
    <submittedName>
        <fullName evidence="1">Uncharacterized protein</fullName>
    </submittedName>
</protein>
<name>A0A7S1AJ37_NOCSC</name>
<proteinExistence type="predicted"/>
<dbReference type="EMBL" id="HBFQ01042743">
    <property type="protein sequence ID" value="CAD8855908.1"/>
    <property type="molecule type" value="Transcribed_RNA"/>
</dbReference>
<sequence length="191" mass="21837">MWVHTKILILRHVHRNGLCVSCDTETIVVMSEDVEPRWCCHVREPLSQERVAHRMDAKRTSRRAVRHQHIQTLGESRPQRGSVLGASFESSRVVSLALRLQTGYSHRRSEDSNATVYRRGVLEVRAVRGHGEEPLQQWSRVRIQKGLVVSRNEKDVGKTLLLNPQPRQKLFEVPGHVTGATVVPHRVTQVE</sequence>
<organism evidence="1">
    <name type="scientific">Noctiluca scintillans</name>
    <name type="common">Sea sparkle</name>
    <name type="synonym">Red tide dinoflagellate</name>
    <dbReference type="NCBI Taxonomy" id="2966"/>
    <lineage>
        <taxon>Eukaryota</taxon>
        <taxon>Sar</taxon>
        <taxon>Alveolata</taxon>
        <taxon>Dinophyceae</taxon>
        <taxon>Noctilucales</taxon>
        <taxon>Noctilucaceae</taxon>
        <taxon>Noctiluca</taxon>
    </lineage>
</organism>
<evidence type="ECO:0000313" key="1">
    <source>
        <dbReference type="EMBL" id="CAD8855908.1"/>
    </source>
</evidence>
<gene>
    <name evidence="1" type="ORF">NSCI0253_LOCUS30260</name>
</gene>
<dbReference type="AlphaFoldDB" id="A0A7S1AJ37"/>